<dbReference type="STRING" id="267850.ADINL_1595"/>
<keyword evidence="7 10" id="KW-0408">Iron</keyword>
<organism evidence="14 15">
    <name type="scientific">Nitrincola lacisaponensis</name>
    <dbReference type="NCBI Taxonomy" id="267850"/>
    <lineage>
        <taxon>Bacteria</taxon>
        <taxon>Pseudomonadati</taxon>
        <taxon>Pseudomonadota</taxon>
        <taxon>Gammaproteobacteria</taxon>
        <taxon>Oceanospirillales</taxon>
        <taxon>Oceanospirillaceae</taxon>
        <taxon>Nitrincola</taxon>
    </lineage>
</organism>
<dbReference type="RefSeq" id="WP_036546095.1">
    <property type="nucleotide sequence ID" value="NZ_JBKBNO010000003.1"/>
</dbReference>
<comment type="catalytic activity">
    <reaction evidence="9">
        <text>Fe(2+)(in) = Fe(2+)(out)</text>
        <dbReference type="Rhea" id="RHEA:28486"/>
        <dbReference type="ChEBI" id="CHEBI:29033"/>
    </reaction>
</comment>
<sequence length="155" mass="17539">MKGNPDVIATLNQLLGAELAAMDQYFVHSKMYEDWGLSKLYERIAHEFDDEKGHASLLIDRILLLGGAPDLSTRGPVHIGTTVPEMLQFDLNLEYEVTDALKKAIALCESTQDYQSRDILQVLLKDTEEDHAHWLEQQLGLIDKIGLPNYLQSQM</sequence>
<evidence type="ECO:0000256" key="3">
    <source>
        <dbReference type="ARBA" id="ARBA00022448"/>
    </source>
</evidence>
<dbReference type="GO" id="GO:0006826">
    <property type="term" value="P:iron ion transport"/>
    <property type="evidence" value="ECO:0007669"/>
    <property type="project" value="UniProtKB-KW"/>
</dbReference>
<dbReference type="GO" id="GO:0006879">
    <property type="term" value="P:intracellular iron ion homeostasis"/>
    <property type="evidence" value="ECO:0007669"/>
    <property type="project" value="UniProtKB-KW"/>
</dbReference>
<keyword evidence="8" id="KW-0406">Ion transport</keyword>
<feature type="binding site" evidence="11">
    <location>
        <position position="128"/>
    </location>
    <ligand>
        <name>Fe cation</name>
        <dbReference type="ChEBI" id="CHEBI:24875"/>
        <label>1</label>
    </ligand>
</feature>
<dbReference type="GO" id="GO:0004322">
    <property type="term" value="F:ferroxidase activity"/>
    <property type="evidence" value="ECO:0007669"/>
    <property type="project" value="UniProtKB-EC"/>
</dbReference>
<dbReference type="InterPro" id="IPR002024">
    <property type="entry name" value="Bacterioferritin"/>
</dbReference>
<dbReference type="FunFam" id="1.20.1260.10:FF:000005">
    <property type="entry name" value="Bacterioferritin"/>
    <property type="match status" value="1"/>
</dbReference>
<dbReference type="InterPro" id="IPR009040">
    <property type="entry name" value="Ferritin-like_diiron"/>
</dbReference>
<keyword evidence="12" id="KW-0349">Heme</keyword>
<dbReference type="EC" id="1.16.3.1" evidence="10"/>
<evidence type="ECO:0000256" key="9">
    <source>
        <dbReference type="ARBA" id="ARBA00036243"/>
    </source>
</evidence>
<feature type="binding site" evidence="11">
    <location>
        <position position="94"/>
    </location>
    <ligand>
        <name>Fe cation</name>
        <dbReference type="ChEBI" id="CHEBI:24875"/>
        <label>2</label>
    </ligand>
</feature>
<dbReference type="InterPro" id="IPR008331">
    <property type="entry name" value="Ferritin_DPS_dom"/>
</dbReference>
<dbReference type="NCBIfam" id="TIGR00754">
    <property type="entry name" value="bfr"/>
    <property type="match status" value="1"/>
</dbReference>
<dbReference type="OrthoDB" id="9800505at2"/>
<name>A0A063Y101_9GAMM</name>
<dbReference type="PANTHER" id="PTHR30295:SF9">
    <property type="entry name" value="BACTERIOFERRITIN"/>
    <property type="match status" value="1"/>
</dbReference>
<comment type="similarity">
    <text evidence="1 10 12">Belongs to the bacterioferritin family.</text>
</comment>
<dbReference type="PROSITE" id="PS00549">
    <property type="entry name" value="BACTERIOFERRITIN"/>
    <property type="match status" value="1"/>
</dbReference>
<dbReference type="PROSITE" id="PS50905">
    <property type="entry name" value="FERRITIN_LIKE"/>
    <property type="match status" value="1"/>
</dbReference>
<proteinExistence type="inferred from homology"/>
<dbReference type="GO" id="GO:0008199">
    <property type="term" value="F:ferric iron binding"/>
    <property type="evidence" value="ECO:0007669"/>
    <property type="project" value="InterPro"/>
</dbReference>
<evidence type="ECO:0000256" key="12">
    <source>
        <dbReference type="RuleBase" id="RU000623"/>
    </source>
</evidence>
<keyword evidence="2 10" id="KW-0409">Iron storage</keyword>
<evidence type="ECO:0000256" key="6">
    <source>
        <dbReference type="ARBA" id="ARBA00023002"/>
    </source>
</evidence>
<feature type="binding site" evidence="11">
    <location>
        <position position="18"/>
    </location>
    <ligand>
        <name>Fe cation</name>
        <dbReference type="ChEBI" id="CHEBI:24875"/>
        <label>1</label>
    </ligand>
</feature>
<gene>
    <name evidence="14" type="ORF">ADINL_1595</name>
</gene>
<feature type="binding site" evidence="11">
    <location>
        <position position="51"/>
    </location>
    <ligand>
        <name>Fe cation</name>
        <dbReference type="ChEBI" id="CHEBI:24875"/>
        <label>2</label>
    </ligand>
</feature>
<evidence type="ECO:0000256" key="5">
    <source>
        <dbReference type="ARBA" id="ARBA00022723"/>
    </source>
</evidence>
<dbReference type="PANTHER" id="PTHR30295">
    <property type="entry name" value="BACTERIOFERRITIN"/>
    <property type="match status" value="1"/>
</dbReference>
<dbReference type="GO" id="GO:0020037">
    <property type="term" value="F:heme binding"/>
    <property type="evidence" value="ECO:0007669"/>
    <property type="project" value="TreeGrafter"/>
</dbReference>
<dbReference type="EMBL" id="JMSZ01000021">
    <property type="protein sequence ID" value="KDE39958.1"/>
    <property type="molecule type" value="Genomic_DNA"/>
</dbReference>
<dbReference type="Proteomes" id="UP000027318">
    <property type="component" value="Unassembled WGS sequence"/>
</dbReference>
<dbReference type="Gene3D" id="1.20.1260.10">
    <property type="match status" value="1"/>
</dbReference>
<keyword evidence="6" id="KW-0560">Oxidoreductase</keyword>
<dbReference type="PIRSF" id="PIRSF002560">
    <property type="entry name" value="Bacterioferritin"/>
    <property type="match status" value="1"/>
</dbReference>
<evidence type="ECO:0000259" key="13">
    <source>
        <dbReference type="PROSITE" id="PS50905"/>
    </source>
</evidence>
<dbReference type="PATRIC" id="fig|267850.7.peg.1573"/>
<comment type="function">
    <text evidence="10">Iron-storage protein, whose ferroxidase center binds Fe(2+), oxidizes it using dioxygen to Fe(3+), and participates in the subsequent Fe(3+) oxide mineral core formation within the central cavity of the BFR protein shell.</text>
</comment>
<evidence type="ECO:0000256" key="1">
    <source>
        <dbReference type="ARBA" id="ARBA00008093"/>
    </source>
</evidence>
<keyword evidence="15" id="KW-1185">Reference proteome</keyword>
<feature type="binding site" evidence="11">
    <location>
        <position position="46"/>
    </location>
    <ligand>
        <name>Fe cation</name>
        <dbReference type="ChEBI" id="CHEBI:24875"/>
        <label>3</label>
    </ligand>
</feature>
<protein>
    <recommendedName>
        <fullName evidence="10 12">Bacterioferritin</fullName>
        <ecNumber evidence="10">1.16.3.1</ecNumber>
    </recommendedName>
</protein>
<dbReference type="Pfam" id="PF00210">
    <property type="entry name" value="Ferritin"/>
    <property type="match status" value="1"/>
</dbReference>
<dbReference type="GO" id="GO:0005829">
    <property type="term" value="C:cytosol"/>
    <property type="evidence" value="ECO:0007669"/>
    <property type="project" value="TreeGrafter"/>
</dbReference>
<reference evidence="14 15" key="1">
    <citation type="journal article" date="2005" name="Int. J. Syst. Evol. Microbiol.">
        <title>Nitrincola lacisaponensis gen. nov., sp. nov., a novel alkaliphilic bacterium isolated from an alkaline, saline lake.</title>
        <authorList>
            <person name="Dimitriu P.A."/>
            <person name="Shukla S.K."/>
            <person name="Conradt J."/>
            <person name="Marquez M.C."/>
            <person name="Ventosa A."/>
            <person name="Maglia A."/>
            <person name="Peyton B.M."/>
            <person name="Pinkart H.C."/>
            <person name="Mormile M.R."/>
        </authorList>
    </citation>
    <scope>NUCLEOTIDE SEQUENCE [LARGE SCALE GENOMIC DNA]</scope>
    <source>
        <strain evidence="14 15">4CA</strain>
    </source>
</reference>
<feature type="binding site" evidence="11">
    <location>
        <position position="50"/>
    </location>
    <ligand>
        <name>Fe cation</name>
        <dbReference type="ChEBI" id="CHEBI:24875"/>
        <label>3</label>
    </ligand>
</feature>
<dbReference type="SUPFAM" id="SSF47240">
    <property type="entry name" value="Ferritin-like"/>
    <property type="match status" value="1"/>
</dbReference>
<dbReference type="InterPro" id="IPR012347">
    <property type="entry name" value="Ferritin-like"/>
</dbReference>
<evidence type="ECO:0000256" key="4">
    <source>
        <dbReference type="ARBA" id="ARBA00022496"/>
    </source>
</evidence>
<evidence type="ECO:0000313" key="14">
    <source>
        <dbReference type="EMBL" id="KDE39958.1"/>
    </source>
</evidence>
<dbReference type="GO" id="GO:0140315">
    <property type="term" value="F:iron ion sequestering activity"/>
    <property type="evidence" value="ECO:0007669"/>
    <property type="project" value="UniProtKB-ARBA"/>
</dbReference>
<feature type="binding site" evidence="11">
    <location>
        <position position="54"/>
    </location>
    <ligand>
        <name>Fe cation</name>
        <dbReference type="ChEBI" id="CHEBI:24875"/>
        <label>1</label>
    </ligand>
</feature>
<feature type="domain" description="Ferritin-like diiron" evidence="13">
    <location>
        <begin position="1"/>
        <end position="146"/>
    </location>
</feature>
<feature type="binding site" evidence="11">
    <location>
        <position position="51"/>
    </location>
    <ligand>
        <name>Fe cation</name>
        <dbReference type="ChEBI" id="CHEBI:24875"/>
        <label>1</label>
    </ligand>
</feature>
<keyword evidence="3" id="KW-0813">Transport</keyword>
<comment type="catalytic activity">
    <reaction evidence="10">
        <text>4 Fe(2+) + O2 + 4 H(+) = 4 Fe(3+) + 2 H2O</text>
        <dbReference type="Rhea" id="RHEA:11148"/>
        <dbReference type="ChEBI" id="CHEBI:15377"/>
        <dbReference type="ChEBI" id="CHEBI:15378"/>
        <dbReference type="ChEBI" id="CHEBI:15379"/>
        <dbReference type="ChEBI" id="CHEBI:29033"/>
        <dbReference type="ChEBI" id="CHEBI:29034"/>
        <dbReference type="EC" id="1.16.3.1"/>
    </reaction>
</comment>
<evidence type="ECO:0000256" key="2">
    <source>
        <dbReference type="ARBA" id="ARBA00022434"/>
    </source>
</evidence>
<evidence type="ECO:0000313" key="15">
    <source>
        <dbReference type="Proteomes" id="UP000027318"/>
    </source>
</evidence>
<evidence type="ECO:0000256" key="7">
    <source>
        <dbReference type="ARBA" id="ARBA00023004"/>
    </source>
</evidence>
<comment type="caution">
    <text evidence="14">The sequence shown here is derived from an EMBL/GenBank/DDBJ whole genome shotgun (WGS) entry which is preliminary data.</text>
</comment>
<evidence type="ECO:0000256" key="8">
    <source>
        <dbReference type="ARBA" id="ARBA00023065"/>
    </source>
</evidence>
<keyword evidence="4" id="KW-0410">Iron transport</keyword>
<accession>A0A063Y101</accession>
<dbReference type="CDD" id="cd00907">
    <property type="entry name" value="Bacterioferritin"/>
    <property type="match status" value="1"/>
</dbReference>
<evidence type="ECO:0000256" key="11">
    <source>
        <dbReference type="PIRSR" id="PIRSR002560-1"/>
    </source>
</evidence>
<dbReference type="AlphaFoldDB" id="A0A063Y101"/>
<keyword evidence="5 10" id="KW-0479">Metal-binding</keyword>
<dbReference type="PRINTS" id="PR00601">
    <property type="entry name" value="BACFERRITIN"/>
</dbReference>
<dbReference type="InterPro" id="IPR009078">
    <property type="entry name" value="Ferritin-like_SF"/>
</dbReference>
<evidence type="ECO:0000256" key="10">
    <source>
        <dbReference type="PIRNR" id="PIRNR002560"/>
    </source>
</evidence>
<feature type="binding site" evidence="11">
    <location>
        <position position="128"/>
    </location>
    <ligand>
        <name>Fe cation</name>
        <dbReference type="ChEBI" id="CHEBI:24875"/>
        <label>2</label>
    </ligand>
</feature>
<feature type="binding site" evidence="11">
    <location>
        <position position="131"/>
    </location>
    <ligand>
        <name>Fe cation</name>
        <dbReference type="ChEBI" id="CHEBI:24875"/>
        <label>2</label>
    </ligand>
</feature>